<name>A0ACB8U230_9APHY</name>
<organism evidence="1 2">
    <name type="scientific">Irpex rosettiformis</name>
    <dbReference type="NCBI Taxonomy" id="378272"/>
    <lineage>
        <taxon>Eukaryota</taxon>
        <taxon>Fungi</taxon>
        <taxon>Dikarya</taxon>
        <taxon>Basidiomycota</taxon>
        <taxon>Agaricomycotina</taxon>
        <taxon>Agaricomycetes</taxon>
        <taxon>Polyporales</taxon>
        <taxon>Irpicaceae</taxon>
        <taxon>Irpex</taxon>
    </lineage>
</organism>
<evidence type="ECO:0000313" key="1">
    <source>
        <dbReference type="EMBL" id="KAI0088417.1"/>
    </source>
</evidence>
<dbReference type="Proteomes" id="UP001055072">
    <property type="component" value="Unassembled WGS sequence"/>
</dbReference>
<keyword evidence="2" id="KW-1185">Reference proteome</keyword>
<comment type="caution">
    <text evidence="1">The sequence shown here is derived from an EMBL/GenBank/DDBJ whole genome shotgun (WGS) entry which is preliminary data.</text>
</comment>
<proteinExistence type="predicted"/>
<reference evidence="1" key="1">
    <citation type="journal article" date="2021" name="Environ. Microbiol.">
        <title>Gene family expansions and transcriptome signatures uncover fungal adaptations to wood decay.</title>
        <authorList>
            <person name="Hage H."/>
            <person name="Miyauchi S."/>
            <person name="Viragh M."/>
            <person name="Drula E."/>
            <person name="Min B."/>
            <person name="Chaduli D."/>
            <person name="Navarro D."/>
            <person name="Favel A."/>
            <person name="Norest M."/>
            <person name="Lesage-Meessen L."/>
            <person name="Balint B."/>
            <person name="Merenyi Z."/>
            <person name="de Eugenio L."/>
            <person name="Morin E."/>
            <person name="Martinez A.T."/>
            <person name="Baldrian P."/>
            <person name="Stursova M."/>
            <person name="Martinez M.J."/>
            <person name="Novotny C."/>
            <person name="Magnuson J.K."/>
            <person name="Spatafora J.W."/>
            <person name="Maurice S."/>
            <person name="Pangilinan J."/>
            <person name="Andreopoulos W."/>
            <person name="LaButti K."/>
            <person name="Hundley H."/>
            <person name="Na H."/>
            <person name="Kuo A."/>
            <person name="Barry K."/>
            <person name="Lipzen A."/>
            <person name="Henrissat B."/>
            <person name="Riley R."/>
            <person name="Ahrendt S."/>
            <person name="Nagy L.G."/>
            <person name="Grigoriev I.V."/>
            <person name="Martin F."/>
            <person name="Rosso M.N."/>
        </authorList>
    </citation>
    <scope>NUCLEOTIDE SEQUENCE</scope>
    <source>
        <strain evidence="1">CBS 384.51</strain>
    </source>
</reference>
<dbReference type="EMBL" id="MU274914">
    <property type="protein sequence ID" value="KAI0088417.1"/>
    <property type="molecule type" value="Genomic_DNA"/>
</dbReference>
<evidence type="ECO:0000313" key="2">
    <source>
        <dbReference type="Proteomes" id="UP001055072"/>
    </source>
</evidence>
<protein>
    <submittedName>
        <fullName evidence="1">HAD-like domain-containing protein</fullName>
    </submittedName>
</protein>
<gene>
    <name evidence="1" type="ORF">BDY19DRAFT_950765</name>
</gene>
<sequence>MANLDLRKFKALIFDCYGTLVDWEEGIYQAIQPMIQRVKPPISSREDVLLAFTNVEKDLQAKYPTMLYKDILAHTHAELAARLQNKPAHPDDAQSVAVAEVSARSGDSVQSAITTAGTSIAASVTLSEARGLTDEDIAFGNSVGSWKPFPDTIPALKTLSNHYKLTILSNVDNDSFSKTRTVLERSDPNYQFEFDGIYTAQDIGSYKPDLANFEYALKKLKDNFGIEKHEVLITACSLLHDHVPANQLKMNSVWVARDGAVMRQDPSIATYDLKFTTLGAMAEEVEKKAGTK</sequence>
<accession>A0ACB8U230</accession>